<accession>A0A6C2YJS1</accession>
<organism evidence="2">
    <name type="scientific">Tuwongella immobilis</name>
    <dbReference type="NCBI Taxonomy" id="692036"/>
    <lineage>
        <taxon>Bacteria</taxon>
        <taxon>Pseudomonadati</taxon>
        <taxon>Planctomycetota</taxon>
        <taxon>Planctomycetia</taxon>
        <taxon>Gemmatales</taxon>
        <taxon>Gemmataceae</taxon>
        <taxon>Tuwongella</taxon>
    </lineage>
</organism>
<keyword evidence="1" id="KW-0812">Transmembrane</keyword>
<feature type="transmembrane region" description="Helical" evidence="1">
    <location>
        <begin position="396"/>
        <end position="416"/>
    </location>
</feature>
<evidence type="ECO:0000313" key="2">
    <source>
        <dbReference type="EMBL" id="VIP01202.1"/>
    </source>
</evidence>
<reference evidence="2" key="1">
    <citation type="submission" date="2019-04" db="EMBL/GenBank/DDBJ databases">
        <authorList>
            <consortium name="Science for Life Laboratories"/>
        </authorList>
    </citation>
    <scope>NUCLEOTIDE SEQUENCE</scope>
    <source>
        <strain evidence="2">MBLW1</strain>
    </source>
</reference>
<evidence type="ECO:0000256" key="1">
    <source>
        <dbReference type="SAM" id="Phobius"/>
    </source>
</evidence>
<gene>
    <name evidence="2" type="ORF">GMBLW1_27580</name>
</gene>
<dbReference type="EMBL" id="LR586016">
    <property type="protein sequence ID" value="VIP01202.1"/>
    <property type="molecule type" value="Genomic_DNA"/>
</dbReference>
<dbReference type="EMBL" id="LR593887">
    <property type="protein sequence ID" value="VTR97830.1"/>
    <property type="molecule type" value="Genomic_DNA"/>
</dbReference>
<protein>
    <submittedName>
        <fullName evidence="2">Uncharacterized protein</fullName>
    </submittedName>
</protein>
<evidence type="ECO:0000313" key="3">
    <source>
        <dbReference type="Proteomes" id="UP000464378"/>
    </source>
</evidence>
<keyword evidence="1" id="KW-0472">Membrane</keyword>
<dbReference type="InParanoid" id="A0A6C2YJS1"/>
<dbReference type="Proteomes" id="UP000464378">
    <property type="component" value="Chromosome"/>
</dbReference>
<dbReference type="KEGG" id="tim:GMBLW1_27580"/>
<name>A0A6C2YJS1_9BACT</name>
<dbReference type="RefSeq" id="WP_162656428.1">
    <property type="nucleotide sequence ID" value="NZ_LR593887.1"/>
</dbReference>
<sequence>MNPPILIEWLNPWDRIVAGQMHLVHVRVTRPSECTDVVRIPSVTVAVPNAVVNTDLFPTDIVLFPGDSQSITFGVTFPEQGMFNAKMMLIQVNPYLPDQSKNEIVSFPDREFRVIAPLEQWLEWDFKRICAYDQAVKCELTFIHRSPEAIESLELNFSPSEHIRSGPLKRHFKQWKPDTPESLEMVLVGDQLRVHARTVIHGVDYEVNRSFPVPAATAEELAQQNSRLFRFLEPRRLTRDPVQLLDKEQQKPIALLNGEFHVHGKQHQYLLRISNSDQHRKDLRFYDVPGLIETSPTIYENGIWQTQITILTDPLLSQRVRLDYDVTVGDSVQRGEVYFLMLPRSGKQLQVSLTAGAALTVKGFVGLVGVITRGEIDPDSIADGVTDLASASGWNLFYFLCMVPIYMVLGVIDYIWRKYQDW</sequence>
<keyword evidence="1" id="KW-1133">Transmembrane helix</keyword>
<keyword evidence="3" id="KW-1185">Reference proteome</keyword>
<dbReference type="AlphaFoldDB" id="A0A6C2YJS1"/>
<proteinExistence type="predicted"/>